<evidence type="ECO:0000313" key="5">
    <source>
        <dbReference type="Proteomes" id="UP000306918"/>
    </source>
</evidence>
<evidence type="ECO:0000259" key="2">
    <source>
        <dbReference type="PROSITE" id="PS50110"/>
    </source>
</evidence>
<dbReference type="Gene3D" id="3.40.50.2300">
    <property type="match status" value="1"/>
</dbReference>
<name>A0A4S8HTD5_9BACT</name>
<dbReference type="SMART" id="SM00448">
    <property type="entry name" value="REC"/>
    <property type="match status" value="1"/>
</dbReference>
<protein>
    <submittedName>
        <fullName evidence="4">Response regulator transcription factor</fullName>
    </submittedName>
</protein>
<reference evidence="4 5" key="1">
    <citation type="submission" date="2019-04" db="EMBL/GenBank/DDBJ databases">
        <title>Niastella caeni sp. nov., isolated from activated sludge.</title>
        <authorList>
            <person name="Sheng M."/>
        </authorList>
    </citation>
    <scope>NUCLEOTIDE SEQUENCE [LARGE SCALE GENOMIC DNA]</scope>
    <source>
        <strain evidence="4 5">HX-2-15</strain>
    </source>
</reference>
<dbReference type="AlphaFoldDB" id="A0A4S8HTD5"/>
<comment type="caution">
    <text evidence="4">The sequence shown here is derived from an EMBL/GenBank/DDBJ whole genome shotgun (WGS) entry which is preliminary data.</text>
</comment>
<dbReference type="Gene3D" id="2.40.50.1020">
    <property type="entry name" value="LytTr DNA-binding domain"/>
    <property type="match status" value="1"/>
</dbReference>
<dbReference type="GO" id="GO:0000156">
    <property type="term" value="F:phosphorelay response regulator activity"/>
    <property type="evidence" value="ECO:0007669"/>
    <property type="project" value="InterPro"/>
</dbReference>
<dbReference type="RefSeq" id="WP_136578246.1">
    <property type="nucleotide sequence ID" value="NZ_STFF01000004.1"/>
</dbReference>
<dbReference type="SMART" id="SM00850">
    <property type="entry name" value="LytTR"/>
    <property type="match status" value="1"/>
</dbReference>
<dbReference type="Pfam" id="PF00072">
    <property type="entry name" value="Response_reg"/>
    <property type="match status" value="1"/>
</dbReference>
<feature type="modified residue" description="4-aspartylphosphate" evidence="1">
    <location>
        <position position="55"/>
    </location>
</feature>
<dbReference type="PROSITE" id="PS50930">
    <property type="entry name" value="HTH_LYTTR"/>
    <property type="match status" value="1"/>
</dbReference>
<keyword evidence="1" id="KW-0597">Phosphoprotein</keyword>
<dbReference type="OrthoDB" id="1646880at2"/>
<sequence length="246" mass="28075">MIQCNIIDDEPKNITILKELLNQYCPHVTVKAEATNATEAIQVIRKTQPHLVFMDIEMPETNAFGLLNQLLPINFETIFVTAYETYAFQAFKYSALDYLLKPIDIDDLTIAVEKAVTRIREKNTNRKPDFFHNQLPGYTFSKIALSTADGLTFYPIADIVCCKAKGACTQVDFVKDKSLTTAGTLKEFEEMLPADVFCRVHHSYLVNLNYIKKYYRGKGGYIELINGQTIEVSQRKRDEFLGRLGH</sequence>
<proteinExistence type="predicted"/>
<dbReference type="SUPFAM" id="SSF52172">
    <property type="entry name" value="CheY-like"/>
    <property type="match status" value="1"/>
</dbReference>
<accession>A0A4S8HTD5</accession>
<dbReference type="PANTHER" id="PTHR37299">
    <property type="entry name" value="TRANSCRIPTIONAL REGULATOR-RELATED"/>
    <property type="match status" value="1"/>
</dbReference>
<dbReference type="Proteomes" id="UP000306918">
    <property type="component" value="Unassembled WGS sequence"/>
</dbReference>
<feature type="domain" description="Response regulatory" evidence="2">
    <location>
        <begin position="3"/>
        <end position="116"/>
    </location>
</feature>
<dbReference type="InterPro" id="IPR001789">
    <property type="entry name" value="Sig_transdc_resp-reg_receiver"/>
</dbReference>
<dbReference type="InterPro" id="IPR046947">
    <property type="entry name" value="LytR-like"/>
</dbReference>
<evidence type="ECO:0000313" key="4">
    <source>
        <dbReference type="EMBL" id="THU38291.1"/>
    </source>
</evidence>
<dbReference type="PROSITE" id="PS50110">
    <property type="entry name" value="RESPONSE_REGULATORY"/>
    <property type="match status" value="1"/>
</dbReference>
<dbReference type="InterPro" id="IPR011006">
    <property type="entry name" value="CheY-like_superfamily"/>
</dbReference>
<gene>
    <name evidence="4" type="ORF">FAM09_16580</name>
</gene>
<dbReference type="GO" id="GO:0003677">
    <property type="term" value="F:DNA binding"/>
    <property type="evidence" value="ECO:0007669"/>
    <property type="project" value="InterPro"/>
</dbReference>
<feature type="domain" description="HTH LytTR-type" evidence="3">
    <location>
        <begin position="173"/>
        <end position="246"/>
    </location>
</feature>
<dbReference type="PANTHER" id="PTHR37299:SF1">
    <property type="entry name" value="STAGE 0 SPORULATION PROTEIN A HOMOLOG"/>
    <property type="match status" value="1"/>
</dbReference>
<evidence type="ECO:0000259" key="3">
    <source>
        <dbReference type="PROSITE" id="PS50930"/>
    </source>
</evidence>
<organism evidence="4 5">
    <name type="scientific">Niastella caeni</name>
    <dbReference type="NCBI Taxonomy" id="2569763"/>
    <lineage>
        <taxon>Bacteria</taxon>
        <taxon>Pseudomonadati</taxon>
        <taxon>Bacteroidota</taxon>
        <taxon>Chitinophagia</taxon>
        <taxon>Chitinophagales</taxon>
        <taxon>Chitinophagaceae</taxon>
        <taxon>Niastella</taxon>
    </lineage>
</organism>
<dbReference type="InterPro" id="IPR007492">
    <property type="entry name" value="LytTR_DNA-bd_dom"/>
</dbReference>
<evidence type="ECO:0000256" key="1">
    <source>
        <dbReference type="PROSITE-ProRule" id="PRU00169"/>
    </source>
</evidence>
<keyword evidence="5" id="KW-1185">Reference proteome</keyword>
<dbReference type="Pfam" id="PF04397">
    <property type="entry name" value="LytTR"/>
    <property type="match status" value="1"/>
</dbReference>
<dbReference type="EMBL" id="STFF01000004">
    <property type="protein sequence ID" value="THU38291.1"/>
    <property type="molecule type" value="Genomic_DNA"/>
</dbReference>